<dbReference type="GO" id="GO:0016787">
    <property type="term" value="F:hydrolase activity"/>
    <property type="evidence" value="ECO:0007669"/>
    <property type="project" value="UniProtKB-KW"/>
</dbReference>
<comment type="caution">
    <text evidence="10">The sequence shown here is derived from an EMBL/GenBank/DDBJ whole genome shotgun (WGS) entry which is preliminary data.</text>
</comment>
<proteinExistence type="predicted"/>
<accession>A0A845GE32</accession>
<dbReference type="Proteomes" id="UP000470302">
    <property type="component" value="Unassembled WGS sequence"/>
</dbReference>
<comment type="subcellular location">
    <subcellularLocation>
        <location evidence="1">Cell membrane</location>
        <topology evidence="1">Multi-pass membrane protein</topology>
    </subcellularLocation>
</comment>
<name>A0A845GE32_9BURK</name>
<dbReference type="CDD" id="cd16017">
    <property type="entry name" value="LptA"/>
    <property type="match status" value="1"/>
</dbReference>
<feature type="transmembrane region" description="Helical" evidence="8">
    <location>
        <begin position="142"/>
        <end position="161"/>
    </location>
</feature>
<feature type="transmembrane region" description="Helical" evidence="8">
    <location>
        <begin position="36"/>
        <end position="54"/>
    </location>
</feature>
<dbReference type="PANTHER" id="PTHR30443:SF0">
    <property type="entry name" value="PHOSPHOETHANOLAMINE TRANSFERASE EPTA"/>
    <property type="match status" value="1"/>
</dbReference>
<keyword evidence="5 8" id="KW-1133">Transmembrane helix</keyword>
<keyword evidence="2" id="KW-1003">Cell membrane</keyword>
<dbReference type="Pfam" id="PF00884">
    <property type="entry name" value="Sulfatase"/>
    <property type="match status" value="1"/>
</dbReference>
<evidence type="ECO:0000256" key="1">
    <source>
        <dbReference type="ARBA" id="ARBA00004651"/>
    </source>
</evidence>
<feature type="domain" description="Sulfatase N-terminal" evidence="9">
    <location>
        <begin position="316"/>
        <end position="606"/>
    </location>
</feature>
<evidence type="ECO:0000256" key="5">
    <source>
        <dbReference type="ARBA" id="ARBA00022989"/>
    </source>
</evidence>
<dbReference type="PANTHER" id="PTHR30443">
    <property type="entry name" value="INNER MEMBRANE PROTEIN"/>
    <property type="match status" value="1"/>
</dbReference>
<gene>
    <name evidence="10" type="ORF">GTP91_28475</name>
</gene>
<protein>
    <submittedName>
        <fullName evidence="10">Sulfatase-like hydrolase/transferase</fullName>
    </submittedName>
</protein>
<keyword evidence="4 8" id="KW-0812">Transmembrane</keyword>
<feature type="transmembrane region" description="Helical" evidence="8">
    <location>
        <begin position="61"/>
        <end position="81"/>
    </location>
</feature>
<keyword evidence="10" id="KW-0378">Hydrolase</keyword>
<feature type="transmembrane region" description="Helical" evidence="8">
    <location>
        <begin position="109"/>
        <end position="130"/>
    </location>
</feature>
<dbReference type="Gene3D" id="3.40.720.10">
    <property type="entry name" value="Alkaline Phosphatase, subunit A"/>
    <property type="match status" value="1"/>
</dbReference>
<dbReference type="InterPro" id="IPR040423">
    <property type="entry name" value="PEA_transferase"/>
</dbReference>
<dbReference type="InterPro" id="IPR058130">
    <property type="entry name" value="PEA_transf_C"/>
</dbReference>
<keyword evidence="6 8" id="KW-0472">Membrane</keyword>
<evidence type="ECO:0000259" key="9">
    <source>
        <dbReference type="Pfam" id="PF00884"/>
    </source>
</evidence>
<evidence type="ECO:0000256" key="4">
    <source>
        <dbReference type="ARBA" id="ARBA00022692"/>
    </source>
</evidence>
<dbReference type="EMBL" id="WWCW01000165">
    <property type="protein sequence ID" value="MYM91097.1"/>
    <property type="molecule type" value="Genomic_DNA"/>
</dbReference>
<dbReference type="AlphaFoldDB" id="A0A845GE32"/>
<dbReference type="InterPro" id="IPR017850">
    <property type="entry name" value="Alkaline_phosphatase_core_sf"/>
</dbReference>
<evidence type="ECO:0000256" key="7">
    <source>
        <dbReference type="SAM" id="MobiDB-lite"/>
    </source>
</evidence>
<dbReference type="GO" id="GO:0005886">
    <property type="term" value="C:plasma membrane"/>
    <property type="evidence" value="ECO:0007669"/>
    <property type="project" value="UniProtKB-SubCell"/>
</dbReference>
<evidence type="ECO:0000256" key="3">
    <source>
        <dbReference type="ARBA" id="ARBA00022679"/>
    </source>
</evidence>
<organism evidence="10 11">
    <name type="scientific">Duganella vulcania</name>
    <dbReference type="NCBI Taxonomy" id="2692166"/>
    <lineage>
        <taxon>Bacteria</taxon>
        <taxon>Pseudomonadati</taxon>
        <taxon>Pseudomonadota</taxon>
        <taxon>Betaproteobacteria</taxon>
        <taxon>Burkholderiales</taxon>
        <taxon>Oxalobacteraceae</taxon>
        <taxon>Telluria group</taxon>
        <taxon>Duganella</taxon>
    </lineage>
</organism>
<dbReference type="InterPro" id="IPR000917">
    <property type="entry name" value="Sulfatase_N"/>
</dbReference>
<dbReference type="GO" id="GO:0016776">
    <property type="term" value="F:phosphotransferase activity, phosphate group as acceptor"/>
    <property type="evidence" value="ECO:0007669"/>
    <property type="project" value="TreeGrafter"/>
</dbReference>
<evidence type="ECO:0000256" key="2">
    <source>
        <dbReference type="ARBA" id="ARBA00022475"/>
    </source>
</evidence>
<keyword evidence="3 10" id="KW-0808">Transferase</keyword>
<evidence type="ECO:0000256" key="8">
    <source>
        <dbReference type="SAM" id="Phobius"/>
    </source>
</evidence>
<evidence type="ECO:0000313" key="11">
    <source>
        <dbReference type="Proteomes" id="UP000470302"/>
    </source>
</evidence>
<dbReference type="GO" id="GO:0009244">
    <property type="term" value="P:lipopolysaccharide core region biosynthetic process"/>
    <property type="evidence" value="ECO:0007669"/>
    <property type="project" value="TreeGrafter"/>
</dbReference>
<sequence length="661" mass="74516">MRSLLRPAPLFVLASYLLLSLVPCVPLLLGRQVSELGRILLVELLAWTAVWGVLQRPAWFHWLLIPAFLALPTEIYLFLYYGQGISTHHLGIIAETSPKEALEFLGRKVWLMGAVMLAVIAWWIAVQVAARRSPMLAWRGKTRWTALLILAAIAALWLYGWEFGVRAKPAQKAAPVSASKAASSRPAGSALGSAIGSALGSALSQVGITASVSASDASASDEASDEEEEDAEEDSSPEHAAIAGASRTGWALAQLPWWMRSPLGFDDFASSWPFGLTARGVDFYKEREYLADLGRRSSSFTFKAHQPQKNDAPEIVIMVIGESSRYDRWGINGYQRDTTPLLKQEANLVTLPDVITAVSATRLSVPVIISRKPSMQSLKDGFSEKSFLTAYKEAGFKTWWLSNQISFGQFDTPVSVFAKEADVIQFMNLGGFTNNSNFDQILLEPLQHAIADPAPKKLIVLHTLGNHWNYSQRYPKEFDKWQPSLFGVDKPVYTDTKIKPQLNNSYDNSILYTDWFLSQVIHQLKDTQQLSSMVYVADHGQTLYDNSCNLAFHGHNTQFEFHVPAMVWYSDEYKERYPEKVKQLVRHRKARLATENIFHTLLDLGDIQYDDERLEWSFINKQFKQHKRYVDSYGWSNYDNASFKGDCREVIDKGKPLKQEK</sequence>
<evidence type="ECO:0000313" key="10">
    <source>
        <dbReference type="EMBL" id="MYM91097.1"/>
    </source>
</evidence>
<evidence type="ECO:0000256" key="6">
    <source>
        <dbReference type="ARBA" id="ARBA00023136"/>
    </source>
</evidence>
<dbReference type="SUPFAM" id="SSF53649">
    <property type="entry name" value="Alkaline phosphatase-like"/>
    <property type="match status" value="1"/>
</dbReference>
<dbReference type="RefSeq" id="WP_161099788.1">
    <property type="nucleotide sequence ID" value="NZ_WWCW01000165.1"/>
</dbReference>
<feature type="region of interest" description="Disordered" evidence="7">
    <location>
        <begin position="214"/>
        <end position="238"/>
    </location>
</feature>
<feature type="compositionally biased region" description="Acidic residues" evidence="7">
    <location>
        <begin position="222"/>
        <end position="235"/>
    </location>
</feature>
<reference evidence="10 11" key="1">
    <citation type="submission" date="2020-01" db="EMBL/GenBank/DDBJ databases">
        <title>Novel species isolated from a subtropical stream in China.</title>
        <authorList>
            <person name="Lu H."/>
        </authorList>
    </citation>
    <scope>NUCLEOTIDE SEQUENCE [LARGE SCALE GENOMIC DNA]</scope>
    <source>
        <strain evidence="10 11">FT82W</strain>
    </source>
</reference>